<dbReference type="Proteomes" id="UP000575898">
    <property type="component" value="Unassembled WGS sequence"/>
</dbReference>
<evidence type="ECO:0000313" key="2">
    <source>
        <dbReference type="Proteomes" id="UP000575898"/>
    </source>
</evidence>
<reference evidence="1 2" key="1">
    <citation type="submission" date="2020-08" db="EMBL/GenBank/DDBJ databases">
        <title>Genomic Encyclopedia of Type Strains, Phase IV (KMG-IV): sequencing the most valuable type-strain genomes for metagenomic binning, comparative biology and taxonomic classification.</title>
        <authorList>
            <person name="Goeker M."/>
        </authorList>
    </citation>
    <scope>NUCLEOTIDE SEQUENCE [LARGE SCALE GENOMIC DNA]</scope>
    <source>
        <strain evidence="1 2">DSM 27165</strain>
    </source>
</reference>
<comment type="caution">
    <text evidence="1">The sequence shown here is derived from an EMBL/GenBank/DDBJ whole genome shotgun (WGS) entry which is preliminary data.</text>
</comment>
<keyword evidence="2" id="KW-1185">Reference proteome</keyword>
<accession>A0A840MZJ5</accession>
<organism evidence="1 2">
    <name type="scientific">Chitinivorax tropicus</name>
    <dbReference type="NCBI Taxonomy" id="714531"/>
    <lineage>
        <taxon>Bacteria</taxon>
        <taxon>Pseudomonadati</taxon>
        <taxon>Pseudomonadota</taxon>
        <taxon>Betaproteobacteria</taxon>
        <taxon>Chitinivorax</taxon>
    </lineage>
</organism>
<sequence length="166" mass="18324">MPASHAKTDEHFVIRYANGKPAKRQPYRIIKESGEVIEGVTDDQGQTTLIADQAITGLKLMLLDQNAVKPDAPPKIIDTQESILLDVKQFTGYSFTGEEYDLYEQAGDRMIKVGSGTFNDDEQGTRHFFNQPKELIALIGSGEWDILDPTEIGCGCGDTHHEGEAL</sequence>
<name>A0A840MZJ5_9PROT</name>
<gene>
    <name evidence="1" type="ORF">HNQ59_003882</name>
</gene>
<dbReference type="EMBL" id="JACHHY010000044">
    <property type="protein sequence ID" value="MBB5020561.1"/>
    <property type="molecule type" value="Genomic_DNA"/>
</dbReference>
<dbReference type="AlphaFoldDB" id="A0A840MZJ5"/>
<proteinExistence type="predicted"/>
<evidence type="ECO:0000313" key="1">
    <source>
        <dbReference type="EMBL" id="MBB5020561.1"/>
    </source>
</evidence>
<protein>
    <submittedName>
        <fullName evidence="1">Uncharacterized protein</fullName>
    </submittedName>
</protein>